<comment type="caution">
    <text evidence="3">The sequence shown here is derived from an EMBL/GenBank/DDBJ whole genome shotgun (WGS) entry which is preliminary data.</text>
</comment>
<organism evidence="3 4">
    <name type="scientific">Thalassorhabdomicrobium marinisediminis</name>
    <dbReference type="NCBI Taxonomy" id="2170577"/>
    <lineage>
        <taxon>Bacteria</taxon>
        <taxon>Pseudomonadati</taxon>
        <taxon>Pseudomonadota</taxon>
        <taxon>Alphaproteobacteria</taxon>
        <taxon>Rhodobacterales</taxon>
        <taxon>Paracoccaceae</taxon>
        <taxon>Thalassorhabdomicrobium</taxon>
    </lineage>
</organism>
<dbReference type="PANTHER" id="PTHR35535:SF1">
    <property type="entry name" value="HEAT SHOCK PROTEIN HSLJ"/>
    <property type="match status" value="1"/>
</dbReference>
<keyword evidence="4" id="KW-1185">Reference proteome</keyword>
<sequence length="129" mass="13634">MKQIIALTSFALATACLPGGATSDYPVGEPEYHLVELDGAAFTETATIQFPEAGRVVGQAPCNSYFGSLTSEYPTFALDAVGATKMACPDLVAEDTFFAALEEMTTAELNDAALILSNGDGRKMVFEPR</sequence>
<feature type="domain" description="DUF306" evidence="2">
    <location>
        <begin position="30"/>
        <end position="126"/>
    </location>
</feature>
<evidence type="ECO:0000259" key="2">
    <source>
        <dbReference type="Pfam" id="PF03724"/>
    </source>
</evidence>
<dbReference type="AlphaFoldDB" id="A0A2T7FW33"/>
<dbReference type="PROSITE" id="PS51257">
    <property type="entry name" value="PROKAR_LIPOPROTEIN"/>
    <property type="match status" value="1"/>
</dbReference>
<evidence type="ECO:0000256" key="1">
    <source>
        <dbReference type="SAM" id="SignalP"/>
    </source>
</evidence>
<dbReference type="Proteomes" id="UP000244817">
    <property type="component" value="Unassembled WGS sequence"/>
</dbReference>
<dbReference type="OrthoDB" id="9809132at2"/>
<dbReference type="InterPro" id="IPR005184">
    <property type="entry name" value="DUF306_Meta_HslJ"/>
</dbReference>
<dbReference type="Gene3D" id="2.40.128.270">
    <property type="match status" value="1"/>
</dbReference>
<dbReference type="Pfam" id="PF03724">
    <property type="entry name" value="META"/>
    <property type="match status" value="1"/>
</dbReference>
<dbReference type="InterPro" id="IPR053147">
    <property type="entry name" value="Hsp_HslJ-like"/>
</dbReference>
<feature type="signal peptide" evidence="1">
    <location>
        <begin position="1"/>
        <end position="21"/>
    </location>
</feature>
<dbReference type="PANTHER" id="PTHR35535">
    <property type="entry name" value="HEAT SHOCK PROTEIN HSLJ"/>
    <property type="match status" value="1"/>
</dbReference>
<accession>A0A2T7FW33</accession>
<feature type="chain" id="PRO_5015687905" evidence="1">
    <location>
        <begin position="22"/>
        <end position="129"/>
    </location>
</feature>
<evidence type="ECO:0000313" key="3">
    <source>
        <dbReference type="EMBL" id="PVA06380.1"/>
    </source>
</evidence>
<keyword evidence="1" id="KW-0732">Signal</keyword>
<dbReference type="EMBL" id="QCYG01000006">
    <property type="protein sequence ID" value="PVA06380.1"/>
    <property type="molecule type" value="Genomic_DNA"/>
</dbReference>
<name>A0A2T7FW33_9RHOB</name>
<dbReference type="RefSeq" id="WP_108641161.1">
    <property type="nucleotide sequence ID" value="NZ_QCYG01000006.1"/>
</dbReference>
<dbReference type="InterPro" id="IPR038670">
    <property type="entry name" value="HslJ-like_sf"/>
</dbReference>
<gene>
    <name evidence="3" type="ORF">DC363_10780</name>
</gene>
<protein>
    <submittedName>
        <fullName evidence="3">META domain-containing protein</fullName>
    </submittedName>
</protein>
<proteinExistence type="predicted"/>
<evidence type="ECO:0000313" key="4">
    <source>
        <dbReference type="Proteomes" id="UP000244817"/>
    </source>
</evidence>
<reference evidence="3 4" key="1">
    <citation type="submission" date="2018-04" db="EMBL/GenBank/DDBJ databases">
        <title>Pelagivirga bohaiensis gen. nov., sp. nov., a bacterium isolated from the Bohai Sea.</title>
        <authorList>
            <person name="Ji X."/>
        </authorList>
    </citation>
    <scope>NUCLEOTIDE SEQUENCE [LARGE SCALE GENOMIC DNA]</scope>
    <source>
        <strain evidence="3 4">BH-SD16</strain>
    </source>
</reference>